<dbReference type="STRING" id="393003.SAMN05660461_2951"/>
<keyword evidence="4" id="KW-1185">Reference proteome</keyword>
<organism evidence="3 4">
    <name type="scientific">Chitinophaga ginsengisegetis</name>
    <dbReference type="NCBI Taxonomy" id="393003"/>
    <lineage>
        <taxon>Bacteria</taxon>
        <taxon>Pseudomonadati</taxon>
        <taxon>Bacteroidota</taxon>
        <taxon>Chitinophagia</taxon>
        <taxon>Chitinophagales</taxon>
        <taxon>Chitinophagaceae</taxon>
        <taxon>Chitinophaga</taxon>
    </lineage>
</organism>
<proteinExistence type="predicted"/>
<dbReference type="AlphaFoldDB" id="A0A1T5NWI6"/>
<dbReference type="SMART" id="SM00429">
    <property type="entry name" value="IPT"/>
    <property type="match status" value="1"/>
</dbReference>
<dbReference type="Proteomes" id="UP000190166">
    <property type="component" value="Unassembled WGS sequence"/>
</dbReference>
<dbReference type="PANTHER" id="PTHR13833">
    <property type="match status" value="1"/>
</dbReference>
<feature type="domain" description="IPT/TIG" evidence="2">
    <location>
        <begin position="35"/>
        <end position="117"/>
    </location>
</feature>
<accession>A0A1T5NWI6</accession>
<dbReference type="InterPro" id="IPR013783">
    <property type="entry name" value="Ig-like_fold"/>
</dbReference>
<protein>
    <recommendedName>
        <fullName evidence="2">IPT/TIG domain-containing protein</fullName>
    </recommendedName>
</protein>
<name>A0A1T5NWI6_9BACT</name>
<dbReference type="InterPro" id="IPR014756">
    <property type="entry name" value="Ig_E-set"/>
</dbReference>
<gene>
    <name evidence="3" type="ORF">SAMN05660461_2951</name>
</gene>
<dbReference type="SUPFAM" id="SSF81296">
    <property type="entry name" value="E set domains"/>
    <property type="match status" value="1"/>
</dbReference>
<keyword evidence="1" id="KW-0677">Repeat</keyword>
<dbReference type="InterPro" id="IPR011042">
    <property type="entry name" value="6-blade_b-propeller_TolB-like"/>
</dbReference>
<dbReference type="RefSeq" id="WP_079470252.1">
    <property type="nucleotide sequence ID" value="NZ_FUZZ01000002.1"/>
</dbReference>
<dbReference type="InterPro" id="IPR002909">
    <property type="entry name" value="IPT_dom"/>
</dbReference>
<evidence type="ECO:0000313" key="3">
    <source>
        <dbReference type="EMBL" id="SKD04861.1"/>
    </source>
</evidence>
<reference evidence="3 4" key="1">
    <citation type="submission" date="2017-02" db="EMBL/GenBank/DDBJ databases">
        <authorList>
            <person name="Peterson S.W."/>
        </authorList>
    </citation>
    <scope>NUCLEOTIDE SEQUENCE [LARGE SCALE GENOMIC DNA]</scope>
    <source>
        <strain evidence="3 4">DSM 18108</strain>
    </source>
</reference>
<dbReference type="InterPro" id="IPR001258">
    <property type="entry name" value="NHL_repeat"/>
</dbReference>
<dbReference type="Pfam" id="PF01833">
    <property type="entry name" value="TIG"/>
    <property type="match status" value="1"/>
</dbReference>
<dbReference type="SUPFAM" id="SSF101898">
    <property type="entry name" value="NHL repeat"/>
    <property type="match status" value="1"/>
</dbReference>
<dbReference type="Gene3D" id="2.40.10.500">
    <property type="match status" value="1"/>
</dbReference>
<sequence>MIRPLNSYILKGCLLMSALLAGCSKDDDLKHAEGQPVLLTDFIPATGGSTTEVLITGDNFSADTSDITVTINGKRCAIVNANTKQIMVIVPKKCGTGNLVVKVGKDSVVSSTPFTYVFSRTVTTLAGNGTAGFANGKGADALFNFNGQSWYRMMGIGADDNGNVYVADPGNACIRKIDNAGNATVLAGSPGNGGSDDGKGPAARFQIPYGLALDAQGNVYTADPGTWSIRKITPDGTTTTLGGTVQEPWNVAVDKVSGKVYYCSNGGGSVFEMKADGSSTAIINGITSPGGMDFDKAGNLYVSSNTGHTIIQFKAGTWQPTVIAGATGVAGYVNGTGAAARFANPWGLAVDITGNIYVAGNGSYGANADESIRAISANTWDVITYAGSNSAGFTDGIGAAASFNAPMGVAVDKDGIVYVLDKNNNRVRKIISE</sequence>
<dbReference type="Pfam" id="PF01436">
    <property type="entry name" value="NHL"/>
    <property type="match status" value="1"/>
</dbReference>
<dbReference type="PROSITE" id="PS51257">
    <property type="entry name" value="PROKAR_LIPOPROTEIN"/>
    <property type="match status" value="1"/>
</dbReference>
<dbReference type="CDD" id="cd00603">
    <property type="entry name" value="IPT_PCSR"/>
    <property type="match status" value="1"/>
</dbReference>
<dbReference type="PANTHER" id="PTHR13833:SF71">
    <property type="entry name" value="NHL DOMAIN-CONTAINING PROTEIN"/>
    <property type="match status" value="1"/>
</dbReference>
<dbReference type="EMBL" id="FUZZ01000002">
    <property type="protein sequence ID" value="SKD04861.1"/>
    <property type="molecule type" value="Genomic_DNA"/>
</dbReference>
<evidence type="ECO:0000259" key="2">
    <source>
        <dbReference type="SMART" id="SM00429"/>
    </source>
</evidence>
<evidence type="ECO:0000313" key="4">
    <source>
        <dbReference type="Proteomes" id="UP000190166"/>
    </source>
</evidence>
<evidence type="ECO:0000256" key="1">
    <source>
        <dbReference type="ARBA" id="ARBA00022737"/>
    </source>
</evidence>
<dbReference type="Gene3D" id="2.60.40.10">
    <property type="entry name" value="Immunoglobulins"/>
    <property type="match status" value="1"/>
</dbReference>
<dbReference type="Gene3D" id="2.120.10.30">
    <property type="entry name" value="TolB, C-terminal domain"/>
    <property type="match status" value="1"/>
</dbReference>